<proteinExistence type="predicted"/>
<comment type="caution">
    <text evidence="1">The sequence shown here is derived from an EMBL/GenBank/DDBJ whole genome shotgun (WGS) entry which is preliminary data.</text>
</comment>
<organism evidence="1 2">
    <name type="scientific">Smallanthus sonchifolius</name>
    <dbReference type="NCBI Taxonomy" id="185202"/>
    <lineage>
        <taxon>Eukaryota</taxon>
        <taxon>Viridiplantae</taxon>
        <taxon>Streptophyta</taxon>
        <taxon>Embryophyta</taxon>
        <taxon>Tracheophyta</taxon>
        <taxon>Spermatophyta</taxon>
        <taxon>Magnoliopsida</taxon>
        <taxon>eudicotyledons</taxon>
        <taxon>Gunneridae</taxon>
        <taxon>Pentapetalae</taxon>
        <taxon>asterids</taxon>
        <taxon>campanulids</taxon>
        <taxon>Asterales</taxon>
        <taxon>Asteraceae</taxon>
        <taxon>Asteroideae</taxon>
        <taxon>Heliantheae alliance</taxon>
        <taxon>Millerieae</taxon>
        <taxon>Smallanthus</taxon>
    </lineage>
</organism>
<sequence>MTITAISFPLPFSSKILILASPRTLKFSSFRLTQDHWFGHPGCDLSRARNQAVADRGEFSRSRTNI</sequence>
<dbReference type="EMBL" id="CM042046">
    <property type="protein sequence ID" value="KAI3675759.1"/>
    <property type="molecule type" value="Genomic_DNA"/>
</dbReference>
<name>A0ACB8XVM9_9ASTR</name>
<accession>A0ACB8XVM9</accession>
<protein>
    <submittedName>
        <fullName evidence="1">Uncharacterized protein</fullName>
    </submittedName>
</protein>
<gene>
    <name evidence="1" type="ORF">L1987_85352</name>
</gene>
<reference evidence="2" key="1">
    <citation type="journal article" date="2022" name="Mol. Ecol. Resour.">
        <title>The genomes of chicory, endive, great burdock and yacon provide insights into Asteraceae palaeo-polyploidization history and plant inulin production.</title>
        <authorList>
            <person name="Fan W."/>
            <person name="Wang S."/>
            <person name="Wang H."/>
            <person name="Wang A."/>
            <person name="Jiang F."/>
            <person name="Liu H."/>
            <person name="Zhao H."/>
            <person name="Xu D."/>
            <person name="Zhang Y."/>
        </authorList>
    </citation>
    <scope>NUCLEOTIDE SEQUENCE [LARGE SCALE GENOMIC DNA]</scope>
    <source>
        <strain evidence="2">cv. Yunnan</strain>
    </source>
</reference>
<evidence type="ECO:0000313" key="1">
    <source>
        <dbReference type="EMBL" id="KAI3675759.1"/>
    </source>
</evidence>
<dbReference type="Proteomes" id="UP001056120">
    <property type="component" value="Linkage Group LG29"/>
</dbReference>
<reference evidence="1 2" key="2">
    <citation type="journal article" date="2022" name="Mol. Ecol. Resour.">
        <title>The genomes of chicory, endive, great burdock and yacon provide insights into Asteraceae paleo-polyploidization history and plant inulin production.</title>
        <authorList>
            <person name="Fan W."/>
            <person name="Wang S."/>
            <person name="Wang H."/>
            <person name="Wang A."/>
            <person name="Jiang F."/>
            <person name="Liu H."/>
            <person name="Zhao H."/>
            <person name="Xu D."/>
            <person name="Zhang Y."/>
        </authorList>
    </citation>
    <scope>NUCLEOTIDE SEQUENCE [LARGE SCALE GENOMIC DNA]</scope>
    <source>
        <strain evidence="2">cv. Yunnan</strain>
        <tissue evidence="1">Leaves</tissue>
    </source>
</reference>
<evidence type="ECO:0000313" key="2">
    <source>
        <dbReference type="Proteomes" id="UP001056120"/>
    </source>
</evidence>
<keyword evidence="2" id="KW-1185">Reference proteome</keyword>